<evidence type="ECO:0000259" key="17">
    <source>
        <dbReference type="Pfam" id="PF08264"/>
    </source>
</evidence>
<evidence type="ECO:0000256" key="14">
    <source>
        <dbReference type="ARBA" id="ARBA00048359"/>
    </source>
</evidence>
<proteinExistence type="inferred from homology"/>
<comment type="subunit">
    <text evidence="4 15">Monomer.</text>
</comment>
<comment type="function">
    <text evidence="13 15">Catalyzes the attachment of isoleucine to tRNA(Ile). As IleRS can inadvertently accommodate and process structurally similar amino acids such as valine, to avoid such errors it has two additional distinct tRNA(Ile)-dependent editing activities. One activity is designated as 'pretransfer' editing and involves the hydrolysis of activated Val-AMP. The other activity is designated 'posttransfer' editing and involves deacylation of mischarged Val-tRNA(Ile).</text>
</comment>
<dbReference type="GO" id="GO:0004822">
    <property type="term" value="F:isoleucine-tRNA ligase activity"/>
    <property type="evidence" value="ECO:0007669"/>
    <property type="project" value="UniProtKB-UniRule"/>
</dbReference>
<evidence type="ECO:0000256" key="13">
    <source>
        <dbReference type="ARBA" id="ARBA00025217"/>
    </source>
</evidence>
<comment type="subcellular location">
    <subcellularLocation>
        <location evidence="2 15">Cytoplasm</location>
    </subcellularLocation>
</comment>
<evidence type="ECO:0000256" key="3">
    <source>
        <dbReference type="ARBA" id="ARBA00007078"/>
    </source>
</evidence>
<comment type="catalytic activity">
    <reaction evidence="14 15">
        <text>tRNA(Ile) + L-isoleucine + ATP = L-isoleucyl-tRNA(Ile) + AMP + diphosphate</text>
        <dbReference type="Rhea" id="RHEA:11060"/>
        <dbReference type="Rhea" id="RHEA-COMP:9666"/>
        <dbReference type="Rhea" id="RHEA-COMP:9695"/>
        <dbReference type="ChEBI" id="CHEBI:30616"/>
        <dbReference type="ChEBI" id="CHEBI:33019"/>
        <dbReference type="ChEBI" id="CHEBI:58045"/>
        <dbReference type="ChEBI" id="CHEBI:78442"/>
        <dbReference type="ChEBI" id="CHEBI:78528"/>
        <dbReference type="ChEBI" id="CHEBI:456215"/>
        <dbReference type="EC" id="6.1.1.5"/>
    </reaction>
</comment>
<dbReference type="InterPro" id="IPR009008">
    <property type="entry name" value="Val/Leu/Ile-tRNA-synth_edit"/>
</dbReference>
<evidence type="ECO:0000313" key="19">
    <source>
        <dbReference type="Proteomes" id="UP000176634"/>
    </source>
</evidence>
<feature type="short sequence motif" description="'HIGH' region" evidence="15">
    <location>
        <begin position="41"/>
        <end position="51"/>
    </location>
</feature>
<dbReference type="AlphaFoldDB" id="A0A1F6P9N5"/>
<evidence type="ECO:0000256" key="7">
    <source>
        <dbReference type="ARBA" id="ARBA00022723"/>
    </source>
</evidence>
<evidence type="ECO:0000256" key="15">
    <source>
        <dbReference type="HAMAP-Rule" id="MF_02003"/>
    </source>
</evidence>
<feature type="short sequence motif" description="'KMSKS' region" evidence="15">
    <location>
        <begin position="648"/>
        <end position="652"/>
    </location>
</feature>
<dbReference type="PANTHER" id="PTHR42780:SF1">
    <property type="entry name" value="ISOLEUCINE--TRNA LIGASE, CYTOPLASMIC"/>
    <property type="match status" value="1"/>
</dbReference>
<feature type="domain" description="Aminoacyl-tRNA synthetase class Ia" evidence="16">
    <location>
        <begin position="11"/>
        <end position="686"/>
    </location>
</feature>
<dbReference type="SUPFAM" id="SSF47323">
    <property type="entry name" value="Anticodon-binding domain of a subclass of class I aminoacyl-tRNA synthetases"/>
    <property type="match status" value="1"/>
</dbReference>
<evidence type="ECO:0000313" key="18">
    <source>
        <dbReference type="EMBL" id="OGH92644.1"/>
    </source>
</evidence>
<dbReference type="PROSITE" id="PS00178">
    <property type="entry name" value="AA_TRNA_LIGASE_I"/>
    <property type="match status" value="1"/>
</dbReference>
<dbReference type="PRINTS" id="PR00984">
    <property type="entry name" value="TRNASYNTHILE"/>
</dbReference>
<dbReference type="FunFam" id="3.40.50.620:FF:000063">
    <property type="entry name" value="Isoleucine--tRNA ligase"/>
    <property type="match status" value="1"/>
</dbReference>
<evidence type="ECO:0000256" key="6">
    <source>
        <dbReference type="ARBA" id="ARBA00022598"/>
    </source>
</evidence>
<comment type="similarity">
    <text evidence="3 15">Belongs to the class-I aminoacyl-tRNA synthetase family. IleS type 2 subfamily.</text>
</comment>
<evidence type="ECO:0000256" key="12">
    <source>
        <dbReference type="ARBA" id="ARBA00023146"/>
    </source>
</evidence>
<keyword evidence="11 15" id="KW-0648">Protein biosynthesis</keyword>
<dbReference type="Gene3D" id="1.10.730.10">
    <property type="entry name" value="Isoleucyl-tRNA Synthetase, Domain 1"/>
    <property type="match status" value="1"/>
</dbReference>
<evidence type="ECO:0000256" key="1">
    <source>
        <dbReference type="ARBA" id="ARBA00001947"/>
    </source>
</evidence>
<dbReference type="Pfam" id="PF19302">
    <property type="entry name" value="DUF5915"/>
    <property type="match status" value="1"/>
</dbReference>
<dbReference type="STRING" id="1798705.A2563_03145"/>
<dbReference type="EC" id="6.1.1.5" evidence="15"/>
<sequence>MYDSNKEEQEILEYWDKNKTFEKSISSRSEKQPYHFYDGPPFATGLPHYGHIVASLMKDAVPRFWTMKGKRVERKWGWDCHGLPVENIIEKELDLASKKDIEDYGIGKFNEACRATVLKYATEWEKTIRRMGRWVDMKNDYKTMDPSFMESVWWVFKQLWDGGLIYKDYKAMHVCPRCSTTLSNFEVTQGYKDIKDISVVAKFKVKEINQAKELFLNAKGSINILAWTTTPWTLPGNVLLAVNPDIEYSVLEFEESSGREKNYYICAREKVWTVAHTLGFGSYFDSKDFENLSGIYDGRSIINEKGDKLELFSIVKGARLKGLEYEPLFPYYKDTPNAFRVVAAEFVSTTDGTGVVHIAPAFGEDDFKVGKAEGLPLVQHVSMDGKFVSDVTDFAGMDVKPKDDNTKADVEIIKWLAHNGKLFSKEKIEHSYPHCWRCDTPLLNYATTSWFVSVTKIKDQLLKNNQKINWVPEHIKEGRFGQWLDGARDWAISRSRFWGTPLPVWQCVGEKCDGTMVIGSVAEFEKLSGQKITDLHKHIIDGIEIPCEKCGGTMKRIPEVLDCWFESGSMPYGQMHYPFENKDKFEASFPAEFIAEGQDQTRGWFYTLHVLATALTMGKEPAIPVKNSEPAFKNVIVNGIVLAEDGRKMSKRLKNYPEPEIVIEKYGADALRYYLITSPVMAAESLNFSEVGVREMYNKLINTVYNVLEFYKMFAGDKTPSKVDSANVLDKWILAKLQILIKDVTTGMEEYKLVEASRPIVEFVTELSQWYVRRSRDRFKGEDEADKKAALATLQEVLLTLSKLMAPFTPFIAEKIYQEVGGERESVHLEDWPKESSNLENDKILKTMTLIRKVVELGLALRAQSGIKVRQPLGAFAINYDFSKEEKEIISDELNVKYVDHVREVTGWIYCVSKDDGDVRVILRTDITEDLKKEGLVREIVRMVNQIRKEQKLTISDRVSIKYHTKDELLQTVFIEYNDEIKKSVLADAVEEGEGGEEKEIDEMKVSILVEKL</sequence>
<dbReference type="SUPFAM" id="SSF50677">
    <property type="entry name" value="ValRS/IleRS/LeuRS editing domain"/>
    <property type="match status" value="1"/>
</dbReference>
<dbReference type="InterPro" id="IPR009080">
    <property type="entry name" value="tRNAsynth_Ia_anticodon-bd"/>
</dbReference>
<dbReference type="CDD" id="cd00818">
    <property type="entry name" value="IleRS_core"/>
    <property type="match status" value="1"/>
</dbReference>
<reference evidence="18 19" key="1">
    <citation type="journal article" date="2016" name="Nat. Commun.">
        <title>Thousands of microbial genomes shed light on interconnected biogeochemical processes in an aquifer system.</title>
        <authorList>
            <person name="Anantharaman K."/>
            <person name="Brown C.T."/>
            <person name="Hug L.A."/>
            <person name="Sharon I."/>
            <person name="Castelle C.J."/>
            <person name="Probst A.J."/>
            <person name="Thomas B.C."/>
            <person name="Singh A."/>
            <person name="Wilkins M.J."/>
            <person name="Karaoz U."/>
            <person name="Brodie E.L."/>
            <person name="Williams K.H."/>
            <person name="Hubbard S.S."/>
            <person name="Banfield J.F."/>
        </authorList>
    </citation>
    <scope>NUCLEOTIDE SEQUENCE [LARGE SCALE GENOMIC DNA]</scope>
</reference>
<dbReference type="Pfam" id="PF00133">
    <property type="entry name" value="tRNA-synt_1"/>
    <property type="match status" value="1"/>
</dbReference>
<dbReference type="NCBIfam" id="TIGR00392">
    <property type="entry name" value="ileS"/>
    <property type="match status" value="1"/>
</dbReference>
<keyword evidence="9 15" id="KW-0862">Zinc</keyword>
<dbReference type="InterPro" id="IPR002300">
    <property type="entry name" value="aa-tRNA-synth_Ia"/>
</dbReference>
<evidence type="ECO:0000256" key="10">
    <source>
        <dbReference type="ARBA" id="ARBA00022840"/>
    </source>
</evidence>
<dbReference type="Pfam" id="PF08264">
    <property type="entry name" value="Anticodon_1"/>
    <property type="match status" value="1"/>
</dbReference>
<protein>
    <recommendedName>
        <fullName evidence="15">Isoleucine--tRNA ligase</fullName>
        <ecNumber evidence="15">6.1.1.5</ecNumber>
    </recommendedName>
    <alternativeName>
        <fullName evidence="15">Isoleucyl-tRNA synthetase</fullName>
        <shortName evidence="15">IleRS</shortName>
    </alternativeName>
</protein>
<dbReference type="InterPro" id="IPR002301">
    <property type="entry name" value="Ile-tRNA-ligase"/>
</dbReference>
<dbReference type="PANTHER" id="PTHR42780">
    <property type="entry name" value="SOLEUCYL-TRNA SYNTHETASE"/>
    <property type="match status" value="1"/>
</dbReference>
<dbReference type="GO" id="GO:0008270">
    <property type="term" value="F:zinc ion binding"/>
    <property type="evidence" value="ECO:0007669"/>
    <property type="project" value="UniProtKB-UniRule"/>
</dbReference>
<dbReference type="GO" id="GO:0006428">
    <property type="term" value="P:isoleucyl-tRNA aminoacylation"/>
    <property type="evidence" value="ECO:0007669"/>
    <property type="project" value="UniProtKB-UniRule"/>
</dbReference>
<dbReference type="Gene3D" id="3.40.50.620">
    <property type="entry name" value="HUPs"/>
    <property type="match status" value="2"/>
</dbReference>
<evidence type="ECO:0000256" key="5">
    <source>
        <dbReference type="ARBA" id="ARBA00022490"/>
    </source>
</evidence>
<keyword evidence="6 15" id="KW-0436">Ligase</keyword>
<comment type="cofactor">
    <cofactor evidence="1 15">
        <name>Zn(2+)</name>
        <dbReference type="ChEBI" id="CHEBI:29105"/>
    </cofactor>
</comment>
<dbReference type="GO" id="GO:0000049">
    <property type="term" value="F:tRNA binding"/>
    <property type="evidence" value="ECO:0007669"/>
    <property type="project" value="InterPro"/>
</dbReference>
<dbReference type="SUPFAM" id="SSF52374">
    <property type="entry name" value="Nucleotidylyl transferase"/>
    <property type="match status" value="1"/>
</dbReference>
<feature type="binding site" evidence="15">
    <location>
        <position position="651"/>
    </location>
    <ligand>
        <name>ATP</name>
        <dbReference type="ChEBI" id="CHEBI:30616"/>
    </ligand>
</feature>
<organism evidence="18 19">
    <name type="scientific">Candidatus Magasanikbacteria bacterium RIFOXYD1_FULL_40_23</name>
    <dbReference type="NCBI Taxonomy" id="1798705"/>
    <lineage>
        <taxon>Bacteria</taxon>
        <taxon>Candidatus Magasanikiibacteriota</taxon>
    </lineage>
</organism>
<dbReference type="InterPro" id="IPR001412">
    <property type="entry name" value="aa-tRNA-synth_I_CS"/>
</dbReference>
<dbReference type="FunFam" id="1.10.730.10:FF:000002">
    <property type="entry name" value="Leucine--tRNA ligase"/>
    <property type="match status" value="1"/>
</dbReference>
<dbReference type="HAMAP" id="MF_02003">
    <property type="entry name" value="Ile_tRNA_synth_type2"/>
    <property type="match status" value="1"/>
</dbReference>
<dbReference type="InterPro" id="IPR013155">
    <property type="entry name" value="M/V/L/I-tRNA-synth_anticd-bd"/>
</dbReference>
<dbReference type="CDD" id="cd07961">
    <property type="entry name" value="Anticodon_Ia_Ile_ABEc"/>
    <property type="match status" value="1"/>
</dbReference>
<dbReference type="InterPro" id="IPR023586">
    <property type="entry name" value="Ile-tRNA-ligase_type2"/>
</dbReference>
<keyword evidence="8 15" id="KW-0547">Nucleotide-binding</keyword>
<dbReference type="InterPro" id="IPR014729">
    <property type="entry name" value="Rossmann-like_a/b/a_fold"/>
</dbReference>
<name>A0A1F6P9N5_9BACT</name>
<evidence type="ECO:0000259" key="16">
    <source>
        <dbReference type="Pfam" id="PF00133"/>
    </source>
</evidence>
<evidence type="ECO:0000256" key="9">
    <source>
        <dbReference type="ARBA" id="ARBA00022833"/>
    </source>
</evidence>
<keyword evidence="5 15" id="KW-0963">Cytoplasm</keyword>
<dbReference type="GO" id="GO:0005737">
    <property type="term" value="C:cytoplasm"/>
    <property type="evidence" value="ECO:0007669"/>
    <property type="project" value="UniProtKB-SubCell"/>
</dbReference>
<dbReference type="Proteomes" id="UP000176634">
    <property type="component" value="Unassembled WGS sequence"/>
</dbReference>
<evidence type="ECO:0000256" key="11">
    <source>
        <dbReference type="ARBA" id="ARBA00022917"/>
    </source>
</evidence>
<gene>
    <name evidence="15" type="primary">ileS</name>
    <name evidence="18" type="ORF">A2563_03145</name>
</gene>
<comment type="domain">
    <text evidence="15">IleRS has two distinct active sites: one for aminoacylation and one for editing. The misactivated valine is translocated from the active site to the editing site, which sterically excludes the correctly activated isoleucine. The single editing site contains two valyl binding pockets, one specific for each substrate (Val-AMP or Val-tRNA(Ile)).</text>
</comment>
<evidence type="ECO:0000256" key="2">
    <source>
        <dbReference type="ARBA" id="ARBA00004496"/>
    </source>
</evidence>
<comment type="caution">
    <text evidence="18">The sequence shown here is derived from an EMBL/GenBank/DDBJ whole genome shotgun (WGS) entry which is preliminary data.</text>
</comment>
<dbReference type="InterPro" id="IPR033709">
    <property type="entry name" value="Anticodon_Ile_ABEc"/>
</dbReference>
<dbReference type="GO" id="GO:0002161">
    <property type="term" value="F:aminoacyl-tRNA deacylase activity"/>
    <property type="evidence" value="ECO:0007669"/>
    <property type="project" value="InterPro"/>
</dbReference>
<evidence type="ECO:0000256" key="4">
    <source>
        <dbReference type="ARBA" id="ARBA00011245"/>
    </source>
</evidence>
<accession>A0A1F6P9N5</accession>
<keyword evidence="7 15" id="KW-0479">Metal-binding</keyword>
<dbReference type="FunFam" id="3.40.50.620:FF:000075">
    <property type="entry name" value="Isoleucine--tRNA ligase"/>
    <property type="match status" value="1"/>
</dbReference>
<keyword evidence="10 15" id="KW-0067">ATP-binding</keyword>
<dbReference type="GO" id="GO:0005524">
    <property type="term" value="F:ATP binding"/>
    <property type="evidence" value="ECO:0007669"/>
    <property type="project" value="UniProtKB-UniRule"/>
</dbReference>
<dbReference type="EMBL" id="MFRA01000005">
    <property type="protein sequence ID" value="OGH92644.1"/>
    <property type="molecule type" value="Genomic_DNA"/>
</dbReference>
<evidence type="ECO:0000256" key="8">
    <source>
        <dbReference type="ARBA" id="ARBA00022741"/>
    </source>
</evidence>
<feature type="domain" description="Methionyl/Valyl/Leucyl/Isoleucyl-tRNA synthetase anticodon-binding" evidence="17">
    <location>
        <begin position="730"/>
        <end position="873"/>
    </location>
</feature>
<keyword evidence="12 15" id="KW-0030">Aminoacyl-tRNA synthetase</keyword>